<feature type="compositionally biased region" description="Low complexity" evidence="8">
    <location>
        <begin position="21"/>
        <end position="41"/>
    </location>
</feature>
<keyword evidence="7" id="KW-0472">Membrane</keyword>
<evidence type="ECO:0000256" key="8">
    <source>
        <dbReference type="SAM" id="MobiDB-lite"/>
    </source>
</evidence>
<feature type="compositionally biased region" description="Basic and acidic residues" evidence="8">
    <location>
        <begin position="754"/>
        <end position="783"/>
    </location>
</feature>
<keyword evidence="10" id="KW-1185">Reference proteome</keyword>
<feature type="region of interest" description="Disordered" evidence="8">
    <location>
        <begin position="297"/>
        <end position="317"/>
    </location>
</feature>
<proteinExistence type="inferred from homology"/>
<gene>
    <name evidence="9" type="ORF">VTJ49DRAFT_393</name>
</gene>
<evidence type="ECO:0000313" key="9">
    <source>
        <dbReference type="EMBL" id="KAL1843693.1"/>
    </source>
</evidence>
<reference evidence="9 10" key="1">
    <citation type="journal article" date="2024" name="Commun. Biol.">
        <title>Comparative genomic analysis of thermophilic fungi reveals convergent evolutionary adaptations and gene losses.</title>
        <authorList>
            <person name="Steindorff A.S."/>
            <person name="Aguilar-Pontes M.V."/>
            <person name="Robinson A.J."/>
            <person name="Andreopoulos B."/>
            <person name="LaButti K."/>
            <person name="Kuo A."/>
            <person name="Mondo S."/>
            <person name="Riley R."/>
            <person name="Otillar R."/>
            <person name="Haridas S."/>
            <person name="Lipzen A."/>
            <person name="Grimwood J."/>
            <person name="Schmutz J."/>
            <person name="Clum A."/>
            <person name="Reid I.D."/>
            <person name="Moisan M.C."/>
            <person name="Butler G."/>
            <person name="Nguyen T.T.M."/>
            <person name="Dewar K."/>
            <person name="Conant G."/>
            <person name="Drula E."/>
            <person name="Henrissat B."/>
            <person name="Hansel C."/>
            <person name="Singer S."/>
            <person name="Hutchinson M.I."/>
            <person name="de Vries R.P."/>
            <person name="Natvig D.O."/>
            <person name="Powell A.J."/>
            <person name="Tsang A."/>
            <person name="Grigoriev I.V."/>
        </authorList>
    </citation>
    <scope>NUCLEOTIDE SEQUENCE [LARGE SCALE GENOMIC DNA]</scope>
    <source>
        <strain evidence="9 10">CBS 620.91</strain>
    </source>
</reference>
<evidence type="ECO:0000256" key="5">
    <source>
        <dbReference type="ARBA" id="ARBA00022927"/>
    </source>
</evidence>
<comment type="caution">
    <text evidence="9">The sequence shown here is derived from an EMBL/GenBank/DDBJ whole genome shotgun (WGS) entry which is preliminary data.</text>
</comment>
<feature type="compositionally biased region" description="Basic residues" evidence="8">
    <location>
        <begin position="43"/>
        <end position="55"/>
    </location>
</feature>
<dbReference type="EMBL" id="JAZGSY010000011">
    <property type="protein sequence ID" value="KAL1843693.1"/>
    <property type="molecule type" value="Genomic_DNA"/>
</dbReference>
<feature type="region of interest" description="Disordered" evidence="8">
    <location>
        <begin position="21"/>
        <end position="60"/>
    </location>
</feature>
<dbReference type="InterPro" id="IPR033370">
    <property type="entry name" value="COG1"/>
</dbReference>
<evidence type="ECO:0000256" key="6">
    <source>
        <dbReference type="ARBA" id="ARBA00023034"/>
    </source>
</evidence>
<keyword evidence="6" id="KW-0333">Golgi apparatus</keyword>
<name>A0ABR3VR69_HUMIN</name>
<sequence>MATLPPNLDLASIPSSASLFSTAPDPSSTTSPTLSTVPGPSKLTKHHQHPAHAHAPHGPYTLPQIRAIHGALHTRIADVSAALRTRVGASYRELLGTADAIVEMRDDLDGELLPTLGRMGARCGAGVVAAKAKGLRTFADSGRYFSASAVPGPGLDVGLGEAARKGLLEAVLLALRQVSGREELRKVEGRGERLVLAARLYVLGRLLVKSLEGKGKGPNGLTAAVETARRSLETAHRSRLTRAIDAVLRSGSDKAMSRGDVLCALAAYSLATSSGARDVLAHFLHVRARAIAMALEADEEDEDDDGSASRSGGPARNPRDVLRALGLYAKTLVDVQTLVPHRLGEALAALKERRLLESPSLRDMEGLRLDVYGRWCGDEIQFYTPFIRHDDLDGPYAREKLSSWAERGSEVLLRGLENTLQNMIELKAIVELRTSVLRLWIAEGGKARGFDPSEMLDQLRGAIQKHMLRVVEAKVAKLRLVGSEVAATLDAWREDVTDRRVHLWDVASLDTDLSNGAARFTHDVVLRLYGRSDAVSKAVTSYTSWFRVVDDVGQIVDQLRRQRWDVDADEIEDEDTIEERQRLLSKSDPQALAEHLNRLLVDAFARLDEQLTQLWEAQRQGANRGAVAMYFVRLLRDVRARLPDVEAVRGFGLKVVPELHEAVAETVAVAPLDELATVVLPRKTVVGRALWEGDLPLPGSPSAGMFRFLRSLATAMADAGGDLWSPAAVGVLKQRLGRQICEVWLAVAGALDETKPAGEKSTDEPETKTGDEEAAEKESEKQESGMANSDQHRDLLIQWLMDIYYLRLFLGPHQDSLNELEESISERSGLDAAAEERMVKASQDYFKRTSLLFGLLLT</sequence>
<evidence type="ECO:0000256" key="4">
    <source>
        <dbReference type="ARBA" id="ARBA00022448"/>
    </source>
</evidence>
<comment type="similarity">
    <text evidence="2">Belongs to the COG1 family.</text>
</comment>
<evidence type="ECO:0000313" key="10">
    <source>
        <dbReference type="Proteomes" id="UP001583172"/>
    </source>
</evidence>
<accession>A0ABR3VR69</accession>
<feature type="region of interest" description="Disordered" evidence="8">
    <location>
        <begin position="754"/>
        <end position="789"/>
    </location>
</feature>
<keyword evidence="4" id="KW-0813">Transport</keyword>
<evidence type="ECO:0000256" key="3">
    <source>
        <dbReference type="ARBA" id="ARBA00020978"/>
    </source>
</evidence>
<dbReference type="PANTHER" id="PTHR31658:SF0">
    <property type="entry name" value="CONSERVED OLIGOMERIC GOLGI COMPLEX SUBUNIT 1"/>
    <property type="match status" value="1"/>
</dbReference>
<dbReference type="PANTHER" id="PTHR31658">
    <property type="entry name" value="CONSERVED OLIGOMERIC GOLGI COMPLEX SUBUNIT 1"/>
    <property type="match status" value="1"/>
</dbReference>
<dbReference type="Pfam" id="PF08700">
    <property type="entry name" value="VPS51_Exo84_N"/>
    <property type="match status" value="1"/>
</dbReference>
<organism evidence="9 10">
    <name type="scientific">Humicola insolens</name>
    <name type="common">Soft-rot fungus</name>
    <dbReference type="NCBI Taxonomy" id="85995"/>
    <lineage>
        <taxon>Eukaryota</taxon>
        <taxon>Fungi</taxon>
        <taxon>Dikarya</taxon>
        <taxon>Ascomycota</taxon>
        <taxon>Pezizomycotina</taxon>
        <taxon>Sordariomycetes</taxon>
        <taxon>Sordariomycetidae</taxon>
        <taxon>Sordariales</taxon>
        <taxon>Chaetomiaceae</taxon>
        <taxon>Mycothermus</taxon>
    </lineage>
</organism>
<feature type="compositionally biased region" description="Acidic residues" evidence="8">
    <location>
        <begin position="297"/>
        <end position="306"/>
    </location>
</feature>
<comment type="subcellular location">
    <subcellularLocation>
        <location evidence="1">Golgi apparatus membrane</location>
        <topology evidence="1">Peripheral membrane protein</topology>
    </subcellularLocation>
</comment>
<evidence type="ECO:0000256" key="2">
    <source>
        <dbReference type="ARBA" id="ARBA00006653"/>
    </source>
</evidence>
<evidence type="ECO:0000256" key="1">
    <source>
        <dbReference type="ARBA" id="ARBA00004395"/>
    </source>
</evidence>
<keyword evidence="5" id="KW-0653">Protein transport</keyword>
<protein>
    <recommendedName>
        <fullName evidence="3">Conserved oligomeric Golgi complex subunit 1</fullName>
    </recommendedName>
</protein>
<dbReference type="Proteomes" id="UP001583172">
    <property type="component" value="Unassembled WGS sequence"/>
</dbReference>
<evidence type="ECO:0000256" key="7">
    <source>
        <dbReference type="ARBA" id="ARBA00023136"/>
    </source>
</evidence>